<feature type="region of interest" description="Disordered" evidence="1">
    <location>
        <begin position="1"/>
        <end position="40"/>
    </location>
</feature>
<dbReference type="Proteomes" id="UP000092583">
    <property type="component" value="Unassembled WGS sequence"/>
</dbReference>
<reference evidence="3" key="2">
    <citation type="submission" date="2013-12" db="EMBL/GenBank/DDBJ databases">
        <title>Evolution of pathogenesis and genome organization in the Tremellales.</title>
        <authorList>
            <person name="Cuomo C."/>
            <person name="Litvintseva A."/>
            <person name="Heitman J."/>
            <person name="Chen Y."/>
            <person name="Sun S."/>
            <person name="Springer D."/>
            <person name="Dromer F."/>
            <person name="Young S."/>
            <person name="Zeng Q."/>
            <person name="Chapman S."/>
            <person name="Gujja S."/>
            <person name="Saif S."/>
            <person name="Birren B."/>
        </authorList>
    </citation>
    <scope>NUCLEOTIDE SEQUENCE [LARGE SCALE GENOMIC DNA]</scope>
    <source>
        <strain evidence="3">CBS 10435</strain>
    </source>
</reference>
<reference evidence="2 3" key="1">
    <citation type="submission" date="2013-07" db="EMBL/GenBank/DDBJ databases">
        <title>The Genome Sequence of Kwoniella mangroviensis CBS10435.</title>
        <authorList>
            <consortium name="The Broad Institute Genome Sequencing Platform"/>
            <person name="Cuomo C."/>
            <person name="Litvintseva A."/>
            <person name="Chen Y."/>
            <person name="Heitman J."/>
            <person name="Sun S."/>
            <person name="Springer D."/>
            <person name="Dromer F."/>
            <person name="Young S.K."/>
            <person name="Zeng Q."/>
            <person name="Gargeya S."/>
            <person name="Fitzgerald M."/>
            <person name="Abouelleil A."/>
            <person name="Alvarado L."/>
            <person name="Berlin A.M."/>
            <person name="Chapman S.B."/>
            <person name="Dewar J."/>
            <person name="Goldberg J."/>
            <person name="Griggs A."/>
            <person name="Gujja S."/>
            <person name="Hansen M."/>
            <person name="Howarth C."/>
            <person name="Imamovic A."/>
            <person name="Larimer J."/>
            <person name="McCowan C."/>
            <person name="Murphy C."/>
            <person name="Pearson M."/>
            <person name="Priest M."/>
            <person name="Roberts A."/>
            <person name="Saif S."/>
            <person name="Shea T."/>
            <person name="Sykes S."/>
            <person name="Wortman J."/>
            <person name="Nusbaum C."/>
            <person name="Birren B."/>
        </authorList>
    </citation>
    <scope>NUCLEOTIDE SEQUENCE [LARGE SCALE GENOMIC DNA]</scope>
    <source>
        <strain evidence="2 3">CBS 10435</strain>
    </source>
</reference>
<keyword evidence="3" id="KW-1185">Reference proteome</keyword>
<organism evidence="2 3">
    <name type="scientific">Kwoniella mangroviensis CBS 10435</name>
    <dbReference type="NCBI Taxonomy" id="1331196"/>
    <lineage>
        <taxon>Eukaryota</taxon>
        <taxon>Fungi</taxon>
        <taxon>Dikarya</taxon>
        <taxon>Basidiomycota</taxon>
        <taxon>Agaricomycotina</taxon>
        <taxon>Tremellomycetes</taxon>
        <taxon>Tremellales</taxon>
        <taxon>Cryptococcaceae</taxon>
        <taxon>Kwoniella</taxon>
    </lineage>
</organism>
<evidence type="ECO:0000313" key="3">
    <source>
        <dbReference type="Proteomes" id="UP000092583"/>
    </source>
</evidence>
<proteinExistence type="predicted"/>
<sequence>MPQEERPPGVQTKATPPTPARRPNYPPTPPTPTSIELPLPIQPKDLIEPTIETIITLWRAWPLDWSLVRQGMALQHLTELLDGHWKNISLLDKSVTRGITSPIETVKKNKDTCKAGTIQENVKVAMKLNEQATEEFQLGRYPKSLTTYLQGLAVLCPWSCDDSIMTFDLAKNAGLSNIEQQLLLNIARAALAWSLLLPDTRQNKLLCPKLVDSTLQAFELFPYITFEGLIQVSDLQHECIT</sequence>
<evidence type="ECO:0000256" key="1">
    <source>
        <dbReference type="SAM" id="MobiDB-lite"/>
    </source>
</evidence>
<evidence type="ECO:0000313" key="2">
    <source>
        <dbReference type="EMBL" id="OCF60685.1"/>
    </source>
</evidence>
<gene>
    <name evidence="2" type="ORF">L486_00321</name>
</gene>
<protein>
    <submittedName>
        <fullName evidence="2">Uncharacterized protein</fullName>
    </submittedName>
</protein>
<name>A0A1B9IYS3_9TREE</name>
<dbReference type="EMBL" id="KI669459">
    <property type="protein sequence ID" value="OCF60685.1"/>
    <property type="molecule type" value="Genomic_DNA"/>
</dbReference>
<dbReference type="OrthoDB" id="2564150at2759"/>
<feature type="compositionally biased region" description="Pro residues" evidence="1">
    <location>
        <begin position="16"/>
        <end position="32"/>
    </location>
</feature>
<accession>A0A1B9IYS3</accession>
<dbReference type="AlphaFoldDB" id="A0A1B9IYS3"/>